<evidence type="ECO:0000313" key="13">
    <source>
        <dbReference type="Proteomes" id="UP000218775"/>
    </source>
</evidence>
<comment type="catalytic activity">
    <reaction evidence="10 11">
        <text>shikimate + ATP = 3-phosphoshikimate + ADP + H(+)</text>
        <dbReference type="Rhea" id="RHEA:13121"/>
        <dbReference type="ChEBI" id="CHEBI:15378"/>
        <dbReference type="ChEBI" id="CHEBI:30616"/>
        <dbReference type="ChEBI" id="CHEBI:36208"/>
        <dbReference type="ChEBI" id="CHEBI:145989"/>
        <dbReference type="ChEBI" id="CHEBI:456216"/>
        <dbReference type="EC" id="2.7.1.71"/>
    </reaction>
</comment>
<evidence type="ECO:0000256" key="8">
    <source>
        <dbReference type="ARBA" id="ARBA00022840"/>
    </source>
</evidence>
<comment type="similarity">
    <text evidence="2 11">Belongs to the shikimate kinase family.</text>
</comment>
<dbReference type="SUPFAM" id="SSF52540">
    <property type="entry name" value="P-loop containing nucleoside triphosphate hydrolases"/>
    <property type="match status" value="1"/>
</dbReference>
<dbReference type="GO" id="GO:0009073">
    <property type="term" value="P:aromatic amino acid family biosynthetic process"/>
    <property type="evidence" value="ECO:0007669"/>
    <property type="project" value="UniProtKB-KW"/>
</dbReference>
<dbReference type="InterPro" id="IPR027417">
    <property type="entry name" value="P-loop_NTPase"/>
</dbReference>
<feature type="binding site" evidence="11">
    <location>
        <position position="14"/>
    </location>
    <ligand>
        <name>Mg(2+)</name>
        <dbReference type="ChEBI" id="CHEBI:18420"/>
    </ligand>
</feature>
<proteinExistence type="inferred from homology"/>
<reference evidence="13" key="1">
    <citation type="submission" date="2017-08" db="EMBL/GenBank/DDBJ databases">
        <title>A dynamic microbial community with high functional redundancy inhabits the cold, oxic subseafloor aquifer.</title>
        <authorList>
            <person name="Tully B.J."/>
            <person name="Wheat C.G."/>
            <person name="Glazer B.T."/>
            <person name="Huber J.A."/>
        </authorList>
    </citation>
    <scope>NUCLEOTIDE SEQUENCE [LARGE SCALE GENOMIC DNA]</scope>
</reference>
<feature type="binding site" evidence="11">
    <location>
        <position position="142"/>
    </location>
    <ligand>
        <name>substrate</name>
    </ligand>
</feature>
<dbReference type="PANTHER" id="PTHR21087:SF16">
    <property type="entry name" value="SHIKIMATE KINASE 1, CHLOROPLASTIC"/>
    <property type="match status" value="1"/>
</dbReference>
<dbReference type="InterPro" id="IPR023000">
    <property type="entry name" value="Shikimate_kinase_CS"/>
</dbReference>
<keyword evidence="6 11" id="KW-0547">Nucleotide-binding</keyword>
<keyword evidence="11" id="KW-0479">Metal-binding</keyword>
<accession>A0A2A4WYQ7</accession>
<evidence type="ECO:0000256" key="4">
    <source>
        <dbReference type="ARBA" id="ARBA00022605"/>
    </source>
</evidence>
<feature type="binding site" evidence="11">
    <location>
        <begin position="10"/>
        <end position="15"/>
    </location>
    <ligand>
        <name>ATP</name>
        <dbReference type="ChEBI" id="CHEBI:30616"/>
    </ligand>
</feature>
<comment type="cofactor">
    <cofactor evidence="11">
        <name>Mg(2+)</name>
        <dbReference type="ChEBI" id="CHEBI:18420"/>
    </cofactor>
    <text evidence="11">Binds 1 Mg(2+) ion per subunit.</text>
</comment>
<evidence type="ECO:0000256" key="11">
    <source>
        <dbReference type="HAMAP-Rule" id="MF_00109"/>
    </source>
</evidence>
<dbReference type="PANTHER" id="PTHR21087">
    <property type="entry name" value="SHIKIMATE KINASE"/>
    <property type="match status" value="1"/>
</dbReference>
<evidence type="ECO:0000256" key="7">
    <source>
        <dbReference type="ARBA" id="ARBA00022777"/>
    </source>
</evidence>
<dbReference type="GO" id="GO:0008652">
    <property type="term" value="P:amino acid biosynthetic process"/>
    <property type="evidence" value="ECO:0007669"/>
    <property type="project" value="UniProtKB-KW"/>
</dbReference>
<evidence type="ECO:0000256" key="9">
    <source>
        <dbReference type="ARBA" id="ARBA00023141"/>
    </source>
</evidence>
<dbReference type="GO" id="GO:0005829">
    <property type="term" value="C:cytosol"/>
    <property type="evidence" value="ECO:0007669"/>
    <property type="project" value="TreeGrafter"/>
</dbReference>
<dbReference type="EC" id="2.7.1.71" evidence="3 11"/>
<comment type="subunit">
    <text evidence="11">Monomer.</text>
</comment>
<evidence type="ECO:0000256" key="1">
    <source>
        <dbReference type="ARBA" id="ARBA00004842"/>
    </source>
</evidence>
<organism evidence="12 13">
    <name type="scientific">Aerophobetes bacterium</name>
    <dbReference type="NCBI Taxonomy" id="2030807"/>
    <lineage>
        <taxon>Bacteria</taxon>
        <taxon>Candidatus Aerophobota</taxon>
    </lineage>
</organism>
<dbReference type="HAMAP" id="MF_00109">
    <property type="entry name" value="Shikimate_kinase"/>
    <property type="match status" value="1"/>
</dbReference>
<keyword evidence="9 11" id="KW-0057">Aromatic amino acid biosynthesis</keyword>
<dbReference type="Gene3D" id="3.40.50.300">
    <property type="entry name" value="P-loop containing nucleotide triphosphate hydrolases"/>
    <property type="match status" value="1"/>
</dbReference>
<evidence type="ECO:0000256" key="2">
    <source>
        <dbReference type="ARBA" id="ARBA00006997"/>
    </source>
</evidence>
<dbReference type="AlphaFoldDB" id="A0A2A4WYQ7"/>
<evidence type="ECO:0000256" key="5">
    <source>
        <dbReference type="ARBA" id="ARBA00022679"/>
    </source>
</evidence>
<dbReference type="PRINTS" id="PR01100">
    <property type="entry name" value="SHIKIMTKNASE"/>
</dbReference>
<evidence type="ECO:0000313" key="12">
    <source>
        <dbReference type="EMBL" id="PCI75366.1"/>
    </source>
</evidence>
<name>A0A2A4WYQ7_UNCAE</name>
<dbReference type="GO" id="GO:0000287">
    <property type="term" value="F:magnesium ion binding"/>
    <property type="evidence" value="ECO:0007669"/>
    <property type="project" value="UniProtKB-UniRule"/>
</dbReference>
<dbReference type="GO" id="GO:0005524">
    <property type="term" value="F:ATP binding"/>
    <property type="evidence" value="ECO:0007669"/>
    <property type="project" value="UniProtKB-UniRule"/>
</dbReference>
<feature type="binding site" evidence="11">
    <location>
        <position position="32"/>
    </location>
    <ligand>
        <name>substrate</name>
    </ligand>
</feature>
<comment type="subcellular location">
    <subcellularLocation>
        <location evidence="11">Cytoplasm</location>
    </subcellularLocation>
</comment>
<protein>
    <recommendedName>
        <fullName evidence="3 11">Shikimate kinase</fullName>
        <shortName evidence="11">SK</shortName>
        <ecNumber evidence="3 11">2.7.1.71</ecNumber>
    </recommendedName>
</protein>
<dbReference type="InterPro" id="IPR031322">
    <property type="entry name" value="Shikimate/glucono_kinase"/>
</dbReference>
<dbReference type="EMBL" id="NVUK01000049">
    <property type="protein sequence ID" value="PCI75366.1"/>
    <property type="molecule type" value="Genomic_DNA"/>
</dbReference>
<keyword evidence="5 11" id="KW-0808">Transferase</keyword>
<keyword evidence="8 11" id="KW-0067">ATP-binding</keyword>
<dbReference type="CDD" id="cd00464">
    <property type="entry name" value="SK"/>
    <property type="match status" value="1"/>
</dbReference>
<evidence type="ECO:0000256" key="3">
    <source>
        <dbReference type="ARBA" id="ARBA00012154"/>
    </source>
</evidence>
<comment type="function">
    <text evidence="11">Catalyzes the specific phosphorylation of the 3-hydroxyl group of shikimic acid using ATP as a cosubstrate.</text>
</comment>
<dbReference type="Pfam" id="PF01202">
    <property type="entry name" value="SKI"/>
    <property type="match status" value="1"/>
</dbReference>
<keyword evidence="11" id="KW-0963">Cytoplasm</keyword>
<comment type="caution">
    <text evidence="12">The sequence shown here is derived from an EMBL/GenBank/DDBJ whole genome shotgun (WGS) entry which is preliminary data.</text>
</comment>
<sequence length="178" mass="20131">MNIVLFGMKACGKTSVGKALKDLIGKAFFDTDQLIREIYSFSGEKHLNIKEIYAKVGPATFRGLEIEAVNSLQDVRNSIIAVGGGTMLDSDNIETLQTFGHLVYLYIEQDKLKKRIFSSKDLPLIFDPKDPEGSFDAMYEQRYAWFKKIPSLVIEQADFTPKEIAKVIQEEIEKDGKQ</sequence>
<dbReference type="UniPathway" id="UPA00053">
    <property type="reaction ID" value="UER00088"/>
</dbReference>
<feature type="binding site" evidence="11">
    <location>
        <position position="84"/>
    </location>
    <ligand>
        <name>substrate</name>
    </ligand>
</feature>
<dbReference type="InterPro" id="IPR000623">
    <property type="entry name" value="Shikimate_kinase/TSH1"/>
</dbReference>
<dbReference type="PROSITE" id="PS01128">
    <property type="entry name" value="SHIKIMATE_KINASE"/>
    <property type="match status" value="1"/>
</dbReference>
<evidence type="ECO:0000256" key="6">
    <source>
        <dbReference type="ARBA" id="ARBA00022741"/>
    </source>
</evidence>
<dbReference type="GO" id="GO:0004765">
    <property type="term" value="F:shikimate kinase activity"/>
    <property type="evidence" value="ECO:0007669"/>
    <property type="project" value="UniProtKB-UniRule"/>
</dbReference>
<keyword evidence="11" id="KW-0460">Magnesium</keyword>
<dbReference type="GO" id="GO:0009423">
    <property type="term" value="P:chorismate biosynthetic process"/>
    <property type="evidence" value="ECO:0007669"/>
    <property type="project" value="UniProtKB-UniRule"/>
</dbReference>
<gene>
    <name evidence="11" type="primary">aroK</name>
    <name evidence="12" type="ORF">COB21_05730</name>
</gene>
<dbReference type="Proteomes" id="UP000218775">
    <property type="component" value="Unassembled WGS sequence"/>
</dbReference>
<comment type="pathway">
    <text evidence="1 11">Metabolic intermediate biosynthesis; chorismate biosynthesis; chorismate from D-erythrose 4-phosphate and phosphoenolpyruvate: step 5/7.</text>
</comment>
<keyword evidence="7 11" id="KW-0418">Kinase</keyword>
<evidence type="ECO:0000256" key="10">
    <source>
        <dbReference type="ARBA" id="ARBA00048567"/>
    </source>
</evidence>
<keyword evidence="4 11" id="KW-0028">Amino-acid biosynthesis</keyword>
<comment type="caution">
    <text evidence="11">Lacks conserved residue(s) required for the propagation of feature annotation.</text>
</comment>
<feature type="binding site" evidence="11">
    <location>
        <position position="62"/>
    </location>
    <ligand>
        <name>substrate</name>
    </ligand>
</feature>